<evidence type="ECO:0000313" key="16">
    <source>
        <dbReference type="Proteomes" id="UP000663880"/>
    </source>
</evidence>
<dbReference type="InterPro" id="IPR012934">
    <property type="entry name" value="Znf_AD"/>
</dbReference>
<feature type="binding site" evidence="12">
    <location>
        <position position="46"/>
    </location>
    <ligand>
        <name>Zn(2+)</name>
        <dbReference type="ChEBI" id="CHEBI:29105"/>
    </ligand>
</feature>
<comment type="caution">
    <text evidence="15">The sequence shown here is derived from an EMBL/GenBank/DDBJ whole genome shotgun (WGS) entry which is preliminary data.</text>
</comment>
<feature type="domain" description="C2H2-type" evidence="13">
    <location>
        <begin position="253"/>
        <end position="280"/>
    </location>
</feature>
<keyword evidence="9" id="KW-0804">Transcription</keyword>
<evidence type="ECO:0000256" key="5">
    <source>
        <dbReference type="ARBA" id="ARBA00022771"/>
    </source>
</evidence>
<feature type="binding site" evidence="12">
    <location>
        <position position="86"/>
    </location>
    <ligand>
        <name>Zn(2+)</name>
        <dbReference type="ChEBI" id="CHEBI:29105"/>
    </ligand>
</feature>
<dbReference type="GO" id="GO:0005634">
    <property type="term" value="C:nucleus"/>
    <property type="evidence" value="ECO:0007669"/>
    <property type="project" value="UniProtKB-SubCell"/>
</dbReference>
<evidence type="ECO:0000313" key="15">
    <source>
        <dbReference type="EMBL" id="CAF4839398.1"/>
    </source>
</evidence>
<dbReference type="OrthoDB" id="654211at2759"/>
<dbReference type="Gene3D" id="3.40.1800.20">
    <property type="match status" value="1"/>
</dbReference>
<evidence type="ECO:0000256" key="3">
    <source>
        <dbReference type="ARBA" id="ARBA00022723"/>
    </source>
</evidence>
<evidence type="ECO:0000256" key="10">
    <source>
        <dbReference type="ARBA" id="ARBA00023242"/>
    </source>
</evidence>
<keyword evidence="16" id="KW-1185">Reference proteome</keyword>
<dbReference type="InterPro" id="IPR036236">
    <property type="entry name" value="Znf_C2H2_sf"/>
</dbReference>
<dbReference type="Proteomes" id="UP000663880">
    <property type="component" value="Unassembled WGS sequence"/>
</dbReference>
<keyword evidence="6 12" id="KW-0862">Zinc</keyword>
<dbReference type="PROSITE" id="PS50157">
    <property type="entry name" value="ZINC_FINGER_C2H2_2"/>
    <property type="match status" value="6"/>
</dbReference>
<keyword evidence="4" id="KW-0677">Repeat</keyword>
<evidence type="ECO:0000259" key="14">
    <source>
        <dbReference type="PROSITE" id="PS51915"/>
    </source>
</evidence>
<feature type="binding site" evidence="12">
    <location>
        <position position="89"/>
    </location>
    <ligand>
        <name>Zn(2+)</name>
        <dbReference type="ChEBI" id="CHEBI:29105"/>
    </ligand>
</feature>
<keyword evidence="10" id="KW-0539">Nucleus</keyword>
<dbReference type="PANTHER" id="PTHR24390">
    <property type="entry name" value="ZINC FINGER PROTEIN"/>
    <property type="match status" value="1"/>
</dbReference>
<dbReference type="SMART" id="SM00868">
    <property type="entry name" value="zf-AD"/>
    <property type="match status" value="1"/>
</dbReference>
<dbReference type="AlphaFoldDB" id="A0A821RC38"/>
<comment type="subcellular location">
    <subcellularLocation>
        <location evidence="2">Nucleus</location>
    </subcellularLocation>
</comment>
<dbReference type="EMBL" id="CAJOBZ010000012">
    <property type="protein sequence ID" value="CAF4839398.1"/>
    <property type="molecule type" value="Genomic_DNA"/>
</dbReference>
<evidence type="ECO:0000256" key="11">
    <source>
        <dbReference type="PROSITE-ProRule" id="PRU00042"/>
    </source>
</evidence>
<evidence type="ECO:0000256" key="2">
    <source>
        <dbReference type="ARBA" id="ARBA00004123"/>
    </source>
</evidence>
<evidence type="ECO:0000256" key="12">
    <source>
        <dbReference type="PROSITE-ProRule" id="PRU01263"/>
    </source>
</evidence>
<keyword evidence="5 11" id="KW-0863">Zinc-finger</keyword>
<dbReference type="GO" id="GO:0008270">
    <property type="term" value="F:zinc ion binding"/>
    <property type="evidence" value="ECO:0007669"/>
    <property type="project" value="UniProtKB-UniRule"/>
</dbReference>
<dbReference type="SUPFAM" id="SSF57716">
    <property type="entry name" value="Glucocorticoid receptor-like (DNA-binding domain)"/>
    <property type="match status" value="1"/>
</dbReference>
<organism evidence="15 16">
    <name type="scientific">Pieris macdunnoughi</name>
    <dbReference type="NCBI Taxonomy" id="345717"/>
    <lineage>
        <taxon>Eukaryota</taxon>
        <taxon>Metazoa</taxon>
        <taxon>Ecdysozoa</taxon>
        <taxon>Arthropoda</taxon>
        <taxon>Hexapoda</taxon>
        <taxon>Insecta</taxon>
        <taxon>Pterygota</taxon>
        <taxon>Neoptera</taxon>
        <taxon>Endopterygota</taxon>
        <taxon>Lepidoptera</taxon>
        <taxon>Glossata</taxon>
        <taxon>Ditrysia</taxon>
        <taxon>Papilionoidea</taxon>
        <taxon>Pieridae</taxon>
        <taxon>Pierinae</taxon>
        <taxon>Pieris</taxon>
    </lineage>
</organism>
<evidence type="ECO:0000256" key="4">
    <source>
        <dbReference type="ARBA" id="ARBA00022737"/>
    </source>
</evidence>
<dbReference type="GO" id="GO:0006357">
    <property type="term" value="P:regulation of transcription by RNA polymerase II"/>
    <property type="evidence" value="ECO:0007669"/>
    <property type="project" value="TreeGrafter"/>
</dbReference>
<dbReference type="Pfam" id="PF07776">
    <property type="entry name" value="zf-AD"/>
    <property type="match status" value="1"/>
</dbReference>
<keyword evidence="8" id="KW-0238">DNA-binding</keyword>
<feature type="domain" description="C2H2-type" evidence="13">
    <location>
        <begin position="310"/>
        <end position="338"/>
    </location>
</feature>
<evidence type="ECO:0000259" key="13">
    <source>
        <dbReference type="PROSITE" id="PS50157"/>
    </source>
</evidence>
<evidence type="ECO:0000256" key="8">
    <source>
        <dbReference type="ARBA" id="ARBA00023125"/>
    </source>
</evidence>
<evidence type="ECO:0000256" key="7">
    <source>
        <dbReference type="ARBA" id="ARBA00023015"/>
    </source>
</evidence>
<sequence length="365" mass="43218">MVGIGRLILLNFLHRRRHSCVSNSSTNESSEQPEGNKDTDQKCRVCLKEGSVPIFGNQFTADISENFRSITDIEIDQNDVFPKYLCDECHSKLQNAIDLRNTAKVSDKILRELPSDTNEDADDFIYETQPIRKQTKTTRDESYICVKCDKTFRVFEEYTEHISIDHENASRQCPICNKIYKEIYFKRHLSLHNKTQFICDICGKHSFFKGEFTRHRLTHFYHLPFKCTLCPYRGRFPESLKLHMRTHTGEKPYQCTQCPSRFLTKSNLNKHSLTHRDSYDFKCECCGKGFHNKRTYDQHCRIDHGGIKEHVCNICNKAFGYRKQMMKHQLKVHKREKLRSGRMPIYLQIQQMQKEQQEYREIDSM</sequence>
<keyword evidence="7" id="KW-0805">Transcription regulation</keyword>
<proteinExistence type="predicted"/>
<gene>
    <name evidence="15" type="ORF">PMACD_LOCUS6031</name>
</gene>
<feature type="domain" description="C2H2-type" evidence="13">
    <location>
        <begin position="143"/>
        <end position="171"/>
    </location>
</feature>
<dbReference type="FunFam" id="3.30.160.60:FF:000097">
    <property type="entry name" value="Zinc finger protein"/>
    <property type="match status" value="1"/>
</dbReference>
<accession>A0A821RC38</accession>
<keyword evidence="3 12" id="KW-0479">Metal-binding</keyword>
<dbReference type="GO" id="GO:0000978">
    <property type="term" value="F:RNA polymerase II cis-regulatory region sequence-specific DNA binding"/>
    <property type="evidence" value="ECO:0007669"/>
    <property type="project" value="TreeGrafter"/>
</dbReference>
<protein>
    <submittedName>
        <fullName evidence="15">Uncharacterized protein</fullName>
    </submittedName>
</protein>
<reference evidence="15" key="1">
    <citation type="submission" date="2021-02" db="EMBL/GenBank/DDBJ databases">
        <authorList>
            <person name="Steward A R."/>
        </authorList>
    </citation>
    <scope>NUCLEOTIDE SEQUENCE</scope>
</reference>
<evidence type="ECO:0000256" key="6">
    <source>
        <dbReference type="ARBA" id="ARBA00022833"/>
    </source>
</evidence>
<dbReference type="InterPro" id="IPR013087">
    <property type="entry name" value="Znf_C2H2_type"/>
</dbReference>
<dbReference type="SUPFAM" id="SSF57667">
    <property type="entry name" value="beta-beta-alpha zinc fingers"/>
    <property type="match status" value="4"/>
</dbReference>
<feature type="domain" description="ZAD" evidence="14">
    <location>
        <begin position="41"/>
        <end position="113"/>
    </location>
</feature>
<dbReference type="Gene3D" id="3.30.160.60">
    <property type="entry name" value="Classic Zinc Finger"/>
    <property type="match status" value="4"/>
</dbReference>
<dbReference type="PROSITE" id="PS51915">
    <property type="entry name" value="ZAD"/>
    <property type="match status" value="1"/>
</dbReference>
<dbReference type="PANTHER" id="PTHR24390:SF79">
    <property type="entry name" value="ASPARAGINE-RICH ZINC FINGER PROTEIN AZF1"/>
    <property type="match status" value="1"/>
</dbReference>
<dbReference type="Pfam" id="PF00096">
    <property type="entry name" value="zf-C2H2"/>
    <property type="match status" value="3"/>
</dbReference>
<evidence type="ECO:0000256" key="1">
    <source>
        <dbReference type="ARBA" id="ARBA00003767"/>
    </source>
</evidence>
<dbReference type="PROSITE" id="PS00028">
    <property type="entry name" value="ZINC_FINGER_C2H2_1"/>
    <property type="match status" value="4"/>
</dbReference>
<feature type="domain" description="C2H2-type" evidence="13">
    <location>
        <begin position="281"/>
        <end position="309"/>
    </location>
</feature>
<comment type="function">
    <text evidence="1">May be involved in transcriptional regulation.</text>
</comment>
<dbReference type="SMART" id="SM00355">
    <property type="entry name" value="ZnF_C2H2"/>
    <property type="match status" value="7"/>
</dbReference>
<name>A0A821RC38_9NEOP</name>
<dbReference type="GO" id="GO:0003700">
    <property type="term" value="F:DNA-binding transcription factor activity"/>
    <property type="evidence" value="ECO:0007669"/>
    <property type="project" value="TreeGrafter"/>
</dbReference>
<feature type="binding site" evidence="12">
    <location>
        <position position="43"/>
    </location>
    <ligand>
        <name>Zn(2+)</name>
        <dbReference type="ChEBI" id="CHEBI:29105"/>
    </ligand>
</feature>
<evidence type="ECO:0000256" key="9">
    <source>
        <dbReference type="ARBA" id="ARBA00023163"/>
    </source>
</evidence>
<feature type="domain" description="C2H2-type" evidence="13">
    <location>
        <begin position="225"/>
        <end position="252"/>
    </location>
</feature>
<feature type="domain" description="C2H2-type" evidence="13">
    <location>
        <begin position="197"/>
        <end position="224"/>
    </location>
</feature>